<organism evidence="1 2">
    <name type="scientific">Carpinus fangiana</name>
    <dbReference type="NCBI Taxonomy" id="176857"/>
    <lineage>
        <taxon>Eukaryota</taxon>
        <taxon>Viridiplantae</taxon>
        <taxon>Streptophyta</taxon>
        <taxon>Embryophyta</taxon>
        <taxon>Tracheophyta</taxon>
        <taxon>Spermatophyta</taxon>
        <taxon>Magnoliopsida</taxon>
        <taxon>eudicotyledons</taxon>
        <taxon>Gunneridae</taxon>
        <taxon>Pentapetalae</taxon>
        <taxon>rosids</taxon>
        <taxon>fabids</taxon>
        <taxon>Fagales</taxon>
        <taxon>Betulaceae</taxon>
        <taxon>Carpinus</taxon>
    </lineage>
</organism>
<dbReference type="AlphaFoldDB" id="A0A5N6KR52"/>
<comment type="caution">
    <text evidence="1">The sequence shown here is derived from an EMBL/GenBank/DDBJ whole genome shotgun (WGS) entry which is preliminary data.</text>
</comment>
<proteinExistence type="predicted"/>
<keyword evidence="2" id="KW-1185">Reference proteome</keyword>
<gene>
    <name evidence="1" type="ORF">FH972_022062</name>
</gene>
<reference evidence="1 2" key="1">
    <citation type="submission" date="2019-06" db="EMBL/GenBank/DDBJ databases">
        <title>A chromosomal-level reference genome of Carpinus fangiana (Coryloideae, Betulaceae).</title>
        <authorList>
            <person name="Yang X."/>
            <person name="Wang Z."/>
            <person name="Zhang L."/>
            <person name="Hao G."/>
            <person name="Liu J."/>
            <person name="Yang Y."/>
        </authorList>
    </citation>
    <scope>NUCLEOTIDE SEQUENCE [LARGE SCALE GENOMIC DNA]</scope>
    <source>
        <strain evidence="1">Cfa_2016G</strain>
        <tissue evidence="1">Leaf</tissue>
    </source>
</reference>
<dbReference type="Proteomes" id="UP000327013">
    <property type="component" value="Unassembled WGS sequence"/>
</dbReference>
<evidence type="ECO:0000313" key="1">
    <source>
        <dbReference type="EMBL" id="KAB8339126.1"/>
    </source>
</evidence>
<accession>A0A5N6KR52</accession>
<name>A0A5N6KR52_9ROSI</name>
<protein>
    <submittedName>
        <fullName evidence="1">Uncharacterized protein</fullName>
    </submittedName>
</protein>
<sequence length="145" mass="15898">MPIAWAAAAAPGDVDVEGCDLDWRGANFWPARKAERKEVKKVGRGVDWGMVVGRAWGGEDGEWVTCGGGRGHKPRQGPWPSTGWCTPALAKSRATRYLNTCGCANGLWWRRGIHTVWSPCPRRAARRVGVATRVGCLVFNGRVQR</sequence>
<dbReference type="EMBL" id="VIBQ01000010">
    <property type="protein sequence ID" value="KAB8339126.1"/>
    <property type="molecule type" value="Genomic_DNA"/>
</dbReference>
<evidence type="ECO:0000313" key="2">
    <source>
        <dbReference type="Proteomes" id="UP000327013"/>
    </source>
</evidence>